<reference evidence="4 5" key="1">
    <citation type="submission" date="2018-07" db="EMBL/GenBank/DDBJ databases">
        <title>Genomic Encyclopedia of Type Strains, Phase IV (KMG-IV): sequencing the most valuable type-strain genomes for metagenomic binning, comparative biology and taxonomic classification.</title>
        <authorList>
            <person name="Goeker M."/>
        </authorList>
    </citation>
    <scope>NUCLEOTIDE SEQUENCE [LARGE SCALE GENOMIC DNA]</scope>
    <source>
        <strain evidence="4 5">DSM 44952</strain>
    </source>
</reference>
<comment type="caution">
    <text evidence="4">The sequence shown here is derived from an EMBL/GenBank/DDBJ whole genome shotgun (WGS) entry which is preliminary data.</text>
</comment>
<dbReference type="PROSITE" id="PS51123">
    <property type="entry name" value="OMPA_2"/>
    <property type="match status" value="1"/>
</dbReference>
<dbReference type="GO" id="GO:0016020">
    <property type="term" value="C:membrane"/>
    <property type="evidence" value="ECO:0007669"/>
    <property type="project" value="UniProtKB-UniRule"/>
</dbReference>
<dbReference type="OrthoDB" id="3254756at2"/>
<feature type="chain" id="PRO_5038706335" evidence="2">
    <location>
        <begin position="34"/>
        <end position="391"/>
    </location>
</feature>
<evidence type="ECO:0000259" key="3">
    <source>
        <dbReference type="PROSITE" id="PS51123"/>
    </source>
</evidence>
<keyword evidence="2" id="KW-0732">Signal</keyword>
<dbReference type="Proteomes" id="UP000255355">
    <property type="component" value="Unassembled WGS sequence"/>
</dbReference>
<dbReference type="AlphaFoldDB" id="A0A370HFT5"/>
<dbReference type="InterPro" id="IPR050330">
    <property type="entry name" value="Bact_OuterMem_StrucFunc"/>
</dbReference>
<evidence type="ECO:0000313" key="5">
    <source>
        <dbReference type="Proteomes" id="UP000255355"/>
    </source>
</evidence>
<dbReference type="EMBL" id="QQAZ01000002">
    <property type="protein sequence ID" value="RDI54014.1"/>
    <property type="molecule type" value="Genomic_DNA"/>
</dbReference>
<keyword evidence="1" id="KW-0472">Membrane</keyword>
<keyword evidence="5" id="KW-1185">Reference proteome</keyword>
<accession>A0A370HFT5</accession>
<evidence type="ECO:0000313" key="4">
    <source>
        <dbReference type="EMBL" id="RDI54014.1"/>
    </source>
</evidence>
<feature type="signal peptide" evidence="2">
    <location>
        <begin position="1"/>
        <end position="33"/>
    </location>
</feature>
<dbReference type="InterPro" id="IPR006665">
    <property type="entry name" value="OmpA-like"/>
</dbReference>
<gene>
    <name evidence="4" type="ORF">DFR68_102135</name>
</gene>
<organism evidence="4 5">
    <name type="scientific">Nocardia mexicana</name>
    <dbReference type="NCBI Taxonomy" id="279262"/>
    <lineage>
        <taxon>Bacteria</taxon>
        <taxon>Bacillati</taxon>
        <taxon>Actinomycetota</taxon>
        <taxon>Actinomycetes</taxon>
        <taxon>Mycobacteriales</taxon>
        <taxon>Nocardiaceae</taxon>
        <taxon>Nocardia</taxon>
    </lineage>
</organism>
<dbReference type="PANTHER" id="PTHR30329">
    <property type="entry name" value="STATOR ELEMENT OF FLAGELLAR MOTOR COMPLEX"/>
    <property type="match status" value="1"/>
</dbReference>
<dbReference type="SUPFAM" id="SSF103088">
    <property type="entry name" value="OmpA-like"/>
    <property type="match status" value="1"/>
</dbReference>
<dbReference type="Pfam" id="PF00691">
    <property type="entry name" value="OmpA"/>
    <property type="match status" value="1"/>
</dbReference>
<dbReference type="Gene3D" id="3.30.1330.60">
    <property type="entry name" value="OmpA-like domain"/>
    <property type="match status" value="1"/>
</dbReference>
<name>A0A370HFT5_9NOCA</name>
<dbReference type="STRING" id="1210089.GCA_001613165_01658"/>
<feature type="domain" description="OmpA-like" evidence="3">
    <location>
        <begin position="268"/>
        <end position="391"/>
    </location>
</feature>
<evidence type="ECO:0000256" key="1">
    <source>
        <dbReference type="PROSITE-ProRule" id="PRU00473"/>
    </source>
</evidence>
<sequence length="391" mass="40211">MAAGVAAVITRTIKKVGLLAGAAVALATVPACGPDTASTLAPVVIVGPATSAEPLPTIPKALESELVSFAEQAKRAGDAMVHIVGTAGGLGIERDLTPLRGKDVEHGSARERKIRENIAALGNDLANLRTSAPGLDVLGPLDAASQYPGARIVALSSGLSTTAPVDLTLGWNFNPAAVAESVQRQGLLHLAGHDVTFAGIGVVGGSVQTRLPAALRKQVQDLWIAICQKAGATSCRLMDSEPSTEPPRSTLPVPVVPVPTAHTDSDGCAVWQRLSDEQLHFAANSSEVPSSADSVLQPLVDSVKRCTAHRVEVVGHIAATTPGGRDESNLSGRRAEAVAARLVALGLPSNLLGTVAGRGASEPVIPNYSPSGQFLEAAAAQNRRVEVELHR</sequence>
<evidence type="ECO:0000256" key="2">
    <source>
        <dbReference type="SAM" id="SignalP"/>
    </source>
</evidence>
<dbReference type="PANTHER" id="PTHR30329:SF21">
    <property type="entry name" value="LIPOPROTEIN YIAD-RELATED"/>
    <property type="match status" value="1"/>
</dbReference>
<protein>
    <submittedName>
        <fullName evidence="4">Outer membrane protein OmpA-like peptidoglycan-associated protein</fullName>
    </submittedName>
</protein>
<proteinExistence type="predicted"/>
<dbReference type="InterPro" id="IPR036737">
    <property type="entry name" value="OmpA-like_sf"/>
</dbReference>
<dbReference type="CDD" id="cd07185">
    <property type="entry name" value="OmpA_C-like"/>
    <property type="match status" value="1"/>
</dbReference>